<reference evidence="4" key="1">
    <citation type="journal article" date="2023" name="Access Microbiol">
        <title>De-novo genome assembly for Akanthomyces muscarius, a biocontrol agent of insect agricultural pests.</title>
        <authorList>
            <person name="Erdos Z."/>
            <person name="Studholme D.J."/>
            <person name="Raymond B."/>
            <person name="Sharma M."/>
        </authorList>
    </citation>
    <scope>NUCLEOTIDE SEQUENCE</scope>
    <source>
        <strain evidence="4">Ve6</strain>
    </source>
</reference>
<dbReference type="InterPro" id="IPR036770">
    <property type="entry name" value="Ankyrin_rpt-contain_sf"/>
</dbReference>
<dbReference type="KEGG" id="amus:LMH87_001759"/>
<dbReference type="AlphaFoldDB" id="A0A9W8Q7F7"/>
<keyword evidence="1" id="KW-0677">Repeat</keyword>
<dbReference type="InterPro" id="IPR002110">
    <property type="entry name" value="Ankyrin_rpt"/>
</dbReference>
<dbReference type="PROSITE" id="PS50088">
    <property type="entry name" value="ANK_REPEAT"/>
    <property type="match status" value="1"/>
</dbReference>
<dbReference type="PANTHER" id="PTHR24198:SF165">
    <property type="entry name" value="ANKYRIN REPEAT-CONTAINING PROTEIN-RELATED"/>
    <property type="match status" value="1"/>
</dbReference>
<gene>
    <name evidence="4" type="ORF">LMH87_001759</name>
</gene>
<dbReference type="Pfam" id="PF12796">
    <property type="entry name" value="Ank_2"/>
    <property type="match status" value="2"/>
</dbReference>
<keyword evidence="5" id="KW-1185">Reference proteome</keyword>
<proteinExistence type="predicted"/>
<dbReference type="GeneID" id="80888918"/>
<dbReference type="Gene3D" id="1.25.40.20">
    <property type="entry name" value="Ankyrin repeat-containing domain"/>
    <property type="match status" value="1"/>
</dbReference>
<dbReference type="PROSITE" id="PS50297">
    <property type="entry name" value="ANK_REP_REGION"/>
    <property type="match status" value="1"/>
</dbReference>
<evidence type="ECO:0008006" key="6">
    <source>
        <dbReference type="Google" id="ProtNLM"/>
    </source>
</evidence>
<keyword evidence="2 3" id="KW-0040">ANK repeat</keyword>
<accession>A0A9W8Q7F7</accession>
<organism evidence="4 5">
    <name type="scientific">Akanthomyces muscarius</name>
    <name type="common">Entomopathogenic fungus</name>
    <name type="synonym">Lecanicillium muscarium</name>
    <dbReference type="NCBI Taxonomy" id="2231603"/>
    <lineage>
        <taxon>Eukaryota</taxon>
        <taxon>Fungi</taxon>
        <taxon>Dikarya</taxon>
        <taxon>Ascomycota</taxon>
        <taxon>Pezizomycotina</taxon>
        <taxon>Sordariomycetes</taxon>
        <taxon>Hypocreomycetidae</taxon>
        <taxon>Hypocreales</taxon>
        <taxon>Cordycipitaceae</taxon>
        <taxon>Akanthomyces</taxon>
    </lineage>
</organism>
<sequence>MHLLRLPAEILLEIAAELNDEGDISRFSRTNTWLRSVLDGFLYKFDAQIRHGKDKDAKGRLIALHWATLFGNFGILDKALRAGANIDCIFSTGDVSLPLSVGFFRGRTPFHQAVLAGNGAMVKCLLKLNADVNKISGWSRSPIFCAISGGFSEIFEAIFESPGFDPNSADYANESPLRSAVKWNNLPVAHQLLNLLDKRDTYHYSTEGLIHIAVSKGNLDMARCLLESNHVDPGLLSRGPVPSGGTVYHETAFSVACRIGYIEMVRLLFNHGVEFNTVCTIGLSPFGYAMSGCHEDVILFLRADITGRVAYNSDRVFVWAVRHYVYRVAKFCIRIAVMSYERMRSWCEEAERLSWSELVGIIKLRHQVCMLLPSS</sequence>
<protein>
    <recommendedName>
        <fullName evidence="6">Ankyrin repeat protein</fullName>
    </recommendedName>
</protein>
<evidence type="ECO:0000256" key="3">
    <source>
        <dbReference type="PROSITE-ProRule" id="PRU00023"/>
    </source>
</evidence>
<dbReference type="Proteomes" id="UP001144673">
    <property type="component" value="Chromosome 3"/>
</dbReference>
<comment type="caution">
    <text evidence="4">The sequence shown here is derived from an EMBL/GenBank/DDBJ whole genome shotgun (WGS) entry which is preliminary data.</text>
</comment>
<feature type="repeat" description="ANK" evidence="3">
    <location>
        <begin position="105"/>
        <end position="137"/>
    </location>
</feature>
<evidence type="ECO:0000313" key="5">
    <source>
        <dbReference type="Proteomes" id="UP001144673"/>
    </source>
</evidence>
<evidence type="ECO:0000256" key="1">
    <source>
        <dbReference type="ARBA" id="ARBA00022737"/>
    </source>
</evidence>
<evidence type="ECO:0000313" key="4">
    <source>
        <dbReference type="EMBL" id="KAJ4147221.1"/>
    </source>
</evidence>
<evidence type="ECO:0000256" key="2">
    <source>
        <dbReference type="ARBA" id="ARBA00023043"/>
    </source>
</evidence>
<dbReference type="SMART" id="SM00248">
    <property type="entry name" value="ANK"/>
    <property type="match status" value="6"/>
</dbReference>
<name>A0A9W8Q7F7_AKAMU</name>
<dbReference type="EMBL" id="JAJHUN010000010">
    <property type="protein sequence ID" value="KAJ4147221.1"/>
    <property type="molecule type" value="Genomic_DNA"/>
</dbReference>
<dbReference type="RefSeq" id="XP_056050162.1">
    <property type="nucleotide sequence ID" value="XM_056193090.1"/>
</dbReference>
<dbReference type="SUPFAM" id="SSF48403">
    <property type="entry name" value="Ankyrin repeat"/>
    <property type="match status" value="1"/>
</dbReference>
<dbReference type="PANTHER" id="PTHR24198">
    <property type="entry name" value="ANKYRIN REPEAT AND PROTEIN KINASE DOMAIN-CONTAINING PROTEIN"/>
    <property type="match status" value="1"/>
</dbReference>